<evidence type="ECO:0000313" key="3">
    <source>
        <dbReference type="Proteomes" id="UP001649230"/>
    </source>
</evidence>
<protein>
    <submittedName>
        <fullName evidence="2">Uncharacterized protein</fullName>
    </submittedName>
</protein>
<dbReference type="Proteomes" id="UP001649230">
    <property type="component" value="Chromosome"/>
</dbReference>
<reference evidence="2 3" key="1">
    <citation type="journal article" date="2024" name="Int. J. Syst. Evol. Microbiol.">
        <title>Paenibacillus hexagrammi sp. nov., a novel bacterium isolated from the gut content of Hexagrammos agrammus.</title>
        <authorList>
            <person name="Jung H.K."/>
            <person name="Kim D.G."/>
            <person name="Zin H."/>
            <person name="Park J."/>
            <person name="Jung H."/>
            <person name="Kim Y.O."/>
            <person name="Kong H.J."/>
            <person name="Kim J.W."/>
            <person name="Kim Y.S."/>
        </authorList>
    </citation>
    <scope>NUCLEOTIDE SEQUENCE [LARGE SCALE GENOMIC DNA]</scope>
    <source>
        <strain evidence="2 3">YPD9-1</strain>
    </source>
</reference>
<dbReference type="RefSeq" id="WP_235119355.1">
    <property type="nucleotide sequence ID" value="NZ_CP090978.1"/>
</dbReference>
<feature type="transmembrane region" description="Helical" evidence="1">
    <location>
        <begin position="6"/>
        <end position="25"/>
    </location>
</feature>
<dbReference type="EMBL" id="CP090978">
    <property type="protein sequence ID" value="UJF33013.1"/>
    <property type="molecule type" value="Genomic_DNA"/>
</dbReference>
<name>A0ABY3SHP6_9BACL</name>
<feature type="transmembrane region" description="Helical" evidence="1">
    <location>
        <begin position="77"/>
        <end position="96"/>
    </location>
</feature>
<keyword evidence="1" id="KW-1133">Transmembrane helix</keyword>
<sequence length="123" mass="13677">MITAWIGSIAFMLIAVLYVLLVLGLPYGEFAMGGKYLVLPRQMRIACGVSVIIQVIAILYVWQAGRVLQIGLPYDKLICYLFAAYLLLNTLMNAFSKSPKERWVMTPLSFITAVCFALTAIHA</sequence>
<feature type="transmembrane region" description="Helical" evidence="1">
    <location>
        <begin position="45"/>
        <end position="65"/>
    </location>
</feature>
<evidence type="ECO:0000256" key="1">
    <source>
        <dbReference type="SAM" id="Phobius"/>
    </source>
</evidence>
<gene>
    <name evidence="2" type="ORF">L0M14_26120</name>
</gene>
<feature type="transmembrane region" description="Helical" evidence="1">
    <location>
        <begin position="103"/>
        <end position="121"/>
    </location>
</feature>
<evidence type="ECO:0000313" key="2">
    <source>
        <dbReference type="EMBL" id="UJF33013.1"/>
    </source>
</evidence>
<keyword evidence="3" id="KW-1185">Reference proteome</keyword>
<proteinExistence type="predicted"/>
<keyword evidence="1" id="KW-0812">Transmembrane</keyword>
<organism evidence="2 3">
    <name type="scientific">Paenibacillus hexagrammi</name>
    <dbReference type="NCBI Taxonomy" id="2908839"/>
    <lineage>
        <taxon>Bacteria</taxon>
        <taxon>Bacillati</taxon>
        <taxon>Bacillota</taxon>
        <taxon>Bacilli</taxon>
        <taxon>Bacillales</taxon>
        <taxon>Paenibacillaceae</taxon>
        <taxon>Paenibacillus</taxon>
    </lineage>
</organism>
<accession>A0ABY3SHP6</accession>
<keyword evidence="1" id="KW-0472">Membrane</keyword>